<evidence type="ECO:0000256" key="9">
    <source>
        <dbReference type="ARBA" id="ARBA00023136"/>
    </source>
</evidence>
<dbReference type="GO" id="GO:0005886">
    <property type="term" value="C:plasma membrane"/>
    <property type="evidence" value="ECO:0007669"/>
    <property type="project" value="UniProtKB-SubCell"/>
</dbReference>
<keyword evidence="8 11" id="KW-0067">ATP-binding</keyword>
<keyword evidence="6 11" id="KW-0132">Cell division</keyword>
<evidence type="ECO:0000256" key="1">
    <source>
        <dbReference type="ARBA" id="ARBA00002579"/>
    </source>
</evidence>
<protein>
    <recommendedName>
        <fullName evidence="4 11">Cell division ATP-binding protein FtsE</fullName>
    </recommendedName>
</protein>
<name>A0A4R1F5V7_9GAMM</name>
<reference evidence="13 14" key="1">
    <citation type="submission" date="2019-03" db="EMBL/GenBank/DDBJ databases">
        <title>Genomic Encyclopedia of Type Strains, Phase IV (KMG-IV): sequencing the most valuable type-strain genomes for metagenomic binning, comparative biology and taxonomic classification.</title>
        <authorList>
            <person name="Goeker M."/>
        </authorList>
    </citation>
    <scope>NUCLEOTIDE SEQUENCE [LARGE SCALE GENOMIC DNA]</scope>
    <source>
        <strain evidence="13 14">DSM 24830</strain>
    </source>
</reference>
<evidence type="ECO:0000256" key="4">
    <source>
        <dbReference type="ARBA" id="ARBA00020019"/>
    </source>
</evidence>
<keyword evidence="5 11" id="KW-1003">Cell membrane</keyword>
<dbReference type="InterPro" id="IPR003593">
    <property type="entry name" value="AAA+_ATPase"/>
</dbReference>
<dbReference type="GO" id="GO:0016887">
    <property type="term" value="F:ATP hydrolysis activity"/>
    <property type="evidence" value="ECO:0007669"/>
    <property type="project" value="InterPro"/>
</dbReference>
<dbReference type="Proteomes" id="UP000294887">
    <property type="component" value="Unassembled WGS sequence"/>
</dbReference>
<evidence type="ECO:0000256" key="2">
    <source>
        <dbReference type="ARBA" id="ARBA00004202"/>
    </source>
</evidence>
<dbReference type="AlphaFoldDB" id="A0A4R1F5V7"/>
<dbReference type="GO" id="GO:0005524">
    <property type="term" value="F:ATP binding"/>
    <property type="evidence" value="ECO:0007669"/>
    <property type="project" value="UniProtKB-UniRule"/>
</dbReference>
<evidence type="ECO:0000256" key="8">
    <source>
        <dbReference type="ARBA" id="ARBA00022840"/>
    </source>
</evidence>
<evidence type="ECO:0000256" key="10">
    <source>
        <dbReference type="ARBA" id="ARBA00023306"/>
    </source>
</evidence>
<evidence type="ECO:0000259" key="12">
    <source>
        <dbReference type="PROSITE" id="PS50893"/>
    </source>
</evidence>
<proteinExistence type="inferred from homology"/>
<evidence type="ECO:0000313" key="14">
    <source>
        <dbReference type="Proteomes" id="UP000294887"/>
    </source>
</evidence>
<keyword evidence="14" id="KW-1185">Reference proteome</keyword>
<organism evidence="13 14">
    <name type="scientific">Cocleimonas flava</name>
    <dbReference type="NCBI Taxonomy" id="634765"/>
    <lineage>
        <taxon>Bacteria</taxon>
        <taxon>Pseudomonadati</taxon>
        <taxon>Pseudomonadota</taxon>
        <taxon>Gammaproteobacteria</taxon>
        <taxon>Thiotrichales</taxon>
        <taxon>Thiotrichaceae</taxon>
        <taxon>Cocleimonas</taxon>
    </lineage>
</organism>
<comment type="caution">
    <text evidence="13">The sequence shown here is derived from an EMBL/GenBank/DDBJ whole genome shotgun (WGS) entry which is preliminary data.</text>
</comment>
<dbReference type="InterPro" id="IPR005286">
    <property type="entry name" value="Cell_div_FtsE"/>
</dbReference>
<comment type="subunit">
    <text evidence="11">Homodimer. Forms a membrane-associated complex with FtsX.</text>
</comment>
<keyword evidence="10 11" id="KW-0131">Cell cycle</keyword>
<evidence type="ECO:0000313" key="13">
    <source>
        <dbReference type="EMBL" id="TCJ88860.1"/>
    </source>
</evidence>
<dbReference type="OrthoDB" id="9802264at2"/>
<evidence type="ECO:0000256" key="7">
    <source>
        <dbReference type="ARBA" id="ARBA00022741"/>
    </source>
</evidence>
<dbReference type="GO" id="GO:0022857">
    <property type="term" value="F:transmembrane transporter activity"/>
    <property type="evidence" value="ECO:0007669"/>
    <property type="project" value="TreeGrafter"/>
</dbReference>
<dbReference type="SMART" id="SM00382">
    <property type="entry name" value="AAA"/>
    <property type="match status" value="1"/>
</dbReference>
<comment type="function">
    <text evidence="1">Part of the ABC transporter FtsEX involved in cellular division. Important for assembly or stability of the septal ring.</text>
</comment>
<dbReference type="PANTHER" id="PTHR24220">
    <property type="entry name" value="IMPORT ATP-BINDING PROTEIN"/>
    <property type="match status" value="1"/>
</dbReference>
<comment type="subcellular location">
    <subcellularLocation>
        <location evidence="11">Cell inner membrane</location>
        <topology evidence="11">Peripheral membrane protein</topology>
        <orientation evidence="11">Cytoplasmic side</orientation>
    </subcellularLocation>
    <subcellularLocation>
        <location evidence="2">Cell membrane</location>
        <topology evidence="2">Peripheral membrane protein</topology>
    </subcellularLocation>
</comment>
<dbReference type="PANTHER" id="PTHR24220:SF470">
    <property type="entry name" value="CELL DIVISION ATP-BINDING PROTEIN FTSE"/>
    <property type="match status" value="1"/>
</dbReference>
<dbReference type="RefSeq" id="WP_131904533.1">
    <property type="nucleotide sequence ID" value="NZ_BAAAFU010000008.1"/>
</dbReference>
<dbReference type="InterPro" id="IPR027417">
    <property type="entry name" value="P-loop_NTPase"/>
</dbReference>
<dbReference type="GO" id="GO:0051301">
    <property type="term" value="P:cell division"/>
    <property type="evidence" value="ECO:0007669"/>
    <property type="project" value="UniProtKB-UniRule"/>
</dbReference>
<gene>
    <name evidence="11" type="primary">ftsE</name>
    <name evidence="13" type="ORF">EV695_0720</name>
</gene>
<dbReference type="Pfam" id="PF00005">
    <property type="entry name" value="ABC_tran"/>
    <property type="match status" value="1"/>
</dbReference>
<keyword evidence="9 11" id="KW-0472">Membrane</keyword>
<sequence length="226" mass="25220">MIEFNAVSKQYPTGQLALYNVNLKLNQGEMAFLTGHSGAGKSTLLKLIALLDEPSSGEVIVAGQNTKTIKQRKTPAFRRNIGMIFQDHHLLLDRSVFDNIALPLKIEGMRHQDIKRRVRAALDKVNLLSKEDQFPMMLSAGEKQRVGIARAVVNKPAIILADEPTGNLDPDLASDIMHTFKQFNEYGSTVLIASHDHELIKEMKKRIIVLRKVKTTNTKAGLKNGR</sequence>
<dbReference type="EMBL" id="SMFQ01000002">
    <property type="protein sequence ID" value="TCJ88860.1"/>
    <property type="molecule type" value="Genomic_DNA"/>
</dbReference>
<dbReference type="InterPro" id="IPR017871">
    <property type="entry name" value="ABC_transporter-like_CS"/>
</dbReference>
<dbReference type="PROSITE" id="PS50893">
    <property type="entry name" value="ABC_TRANSPORTER_2"/>
    <property type="match status" value="1"/>
</dbReference>
<dbReference type="InterPro" id="IPR003439">
    <property type="entry name" value="ABC_transporter-like_ATP-bd"/>
</dbReference>
<evidence type="ECO:0000256" key="5">
    <source>
        <dbReference type="ARBA" id="ARBA00022475"/>
    </source>
</evidence>
<evidence type="ECO:0000256" key="3">
    <source>
        <dbReference type="ARBA" id="ARBA00005417"/>
    </source>
</evidence>
<dbReference type="NCBIfam" id="TIGR02673">
    <property type="entry name" value="FtsE"/>
    <property type="match status" value="1"/>
</dbReference>
<dbReference type="FunFam" id="3.40.50.300:FF:000056">
    <property type="entry name" value="Cell division ATP-binding protein FtsE"/>
    <property type="match status" value="1"/>
</dbReference>
<comment type="similarity">
    <text evidence="3 11">Belongs to the ABC transporter superfamily.</text>
</comment>
<evidence type="ECO:0000256" key="11">
    <source>
        <dbReference type="RuleBase" id="RU365094"/>
    </source>
</evidence>
<evidence type="ECO:0000256" key="6">
    <source>
        <dbReference type="ARBA" id="ARBA00022618"/>
    </source>
</evidence>
<accession>A0A4R1F5V7</accession>
<dbReference type="PROSITE" id="PS00211">
    <property type="entry name" value="ABC_TRANSPORTER_1"/>
    <property type="match status" value="1"/>
</dbReference>
<feature type="domain" description="ABC transporter" evidence="12">
    <location>
        <begin position="2"/>
        <end position="224"/>
    </location>
</feature>
<keyword evidence="7 11" id="KW-0547">Nucleotide-binding</keyword>
<dbReference type="InterPro" id="IPR015854">
    <property type="entry name" value="ABC_transpr_LolD-like"/>
</dbReference>
<dbReference type="Gene3D" id="3.40.50.300">
    <property type="entry name" value="P-loop containing nucleotide triphosphate hydrolases"/>
    <property type="match status" value="1"/>
</dbReference>
<dbReference type="SUPFAM" id="SSF52540">
    <property type="entry name" value="P-loop containing nucleoside triphosphate hydrolases"/>
    <property type="match status" value="1"/>
</dbReference>